<proteinExistence type="predicted"/>
<keyword evidence="3" id="KW-0949">S-adenosyl-L-methionine</keyword>
<name>A0A7Z0ET11_9ACTN</name>
<dbReference type="GO" id="GO:0008168">
    <property type="term" value="F:methyltransferase activity"/>
    <property type="evidence" value="ECO:0007669"/>
    <property type="project" value="UniProtKB-KW"/>
</dbReference>
<dbReference type="InterPro" id="IPR029063">
    <property type="entry name" value="SAM-dependent_MTases_sf"/>
</dbReference>
<reference evidence="5 6" key="1">
    <citation type="submission" date="2020-07" db="EMBL/GenBank/DDBJ databases">
        <title>Sequencing the genomes of 1000 actinobacteria strains.</title>
        <authorList>
            <person name="Klenk H.-P."/>
        </authorList>
    </citation>
    <scope>NUCLEOTIDE SEQUENCE [LARGE SCALE GENOMIC DNA]</scope>
    <source>
        <strain evidence="5 6">DSM 44442</strain>
    </source>
</reference>
<feature type="domain" description="Methyltransferase" evidence="4">
    <location>
        <begin position="44"/>
        <end position="135"/>
    </location>
</feature>
<dbReference type="Pfam" id="PF13649">
    <property type="entry name" value="Methyltransf_25"/>
    <property type="match status" value="1"/>
</dbReference>
<dbReference type="SUPFAM" id="SSF53335">
    <property type="entry name" value="S-adenosyl-L-methionine-dependent methyltransferases"/>
    <property type="match status" value="1"/>
</dbReference>
<evidence type="ECO:0000256" key="1">
    <source>
        <dbReference type="ARBA" id="ARBA00022603"/>
    </source>
</evidence>
<dbReference type="Gene3D" id="3.40.50.150">
    <property type="entry name" value="Vaccinia Virus protein VP39"/>
    <property type="match status" value="1"/>
</dbReference>
<dbReference type="EMBL" id="JACCFS010000001">
    <property type="protein sequence ID" value="NYJ37775.1"/>
    <property type="molecule type" value="Genomic_DNA"/>
</dbReference>
<evidence type="ECO:0000256" key="2">
    <source>
        <dbReference type="ARBA" id="ARBA00022679"/>
    </source>
</evidence>
<dbReference type="RefSeq" id="WP_179828796.1">
    <property type="nucleotide sequence ID" value="NZ_JACCFS010000001.1"/>
</dbReference>
<evidence type="ECO:0000313" key="6">
    <source>
        <dbReference type="Proteomes" id="UP000572051"/>
    </source>
</evidence>
<accession>A0A7Z0ET11</accession>
<evidence type="ECO:0000259" key="4">
    <source>
        <dbReference type="Pfam" id="PF13649"/>
    </source>
</evidence>
<dbReference type="PANTHER" id="PTHR43464">
    <property type="entry name" value="METHYLTRANSFERASE"/>
    <property type="match status" value="1"/>
</dbReference>
<evidence type="ECO:0000313" key="5">
    <source>
        <dbReference type="EMBL" id="NYJ37775.1"/>
    </source>
</evidence>
<dbReference type="GO" id="GO:0032259">
    <property type="term" value="P:methylation"/>
    <property type="evidence" value="ECO:0007669"/>
    <property type="project" value="UniProtKB-KW"/>
</dbReference>
<organism evidence="5 6">
    <name type="scientific">Nocardiopsis aegyptia</name>
    <dbReference type="NCBI Taxonomy" id="220378"/>
    <lineage>
        <taxon>Bacteria</taxon>
        <taxon>Bacillati</taxon>
        <taxon>Actinomycetota</taxon>
        <taxon>Actinomycetes</taxon>
        <taxon>Streptosporangiales</taxon>
        <taxon>Nocardiopsidaceae</taxon>
        <taxon>Nocardiopsis</taxon>
    </lineage>
</organism>
<sequence>MLHDYPKTTYGDTIADIYDLLHAGWDPTATVDTLTDLAGGGRALELGVGTGRLALPLAAAGTPVTGIDVSPAMLARLREKDPEGTVEAIEGDFADFTAKGEFAVAFAVNSLLQLTSLEEQRACLRRVREHLAPGGVLVLEEANPAAFTGGGLQVMNIGPDRLQLLASQYDPMTQQYRAQQVILRDGESRLSPVALRLTTPTELDLMAELCGMRLRERWADWRRTTPYTLESRQHVSFYDVG</sequence>
<dbReference type="InterPro" id="IPR041698">
    <property type="entry name" value="Methyltransf_25"/>
</dbReference>
<evidence type="ECO:0000256" key="3">
    <source>
        <dbReference type="ARBA" id="ARBA00022691"/>
    </source>
</evidence>
<dbReference type="Gene3D" id="2.20.25.570">
    <property type="match status" value="1"/>
</dbReference>
<dbReference type="AlphaFoldDB" id="A0A7Z0ET11"/>
<dbReference type="Proteomes" id="UP000572051">
    <property type="component" value="Unassembled WGS sequence"/>
</dbReference>
<keyword evidence="6" id="KW-1185">Reference proteome</keyword>
<comment type="caution">
    <text evidence="5">The sequence shown here is derived from an EMBL/GenBank/DDBJ whole genome shotgun (WGS) entry which is preliminary data.</text>
</comment>
<dbReference type="CDD" id="cd02440">
    <property type="entry name" value="AdoMet_MTases"/>
    <property type="match status" value="1"/>
</dbReference>
<keyword evidence="2 5" id="KW-0808">Transferase</keyword>
<keyword evidence="1 5" id="KW-0489">Methyltransferase</keyword>
<gene>
    <name evidence="5" type="ORF">HNR10_005656</name>
</gene>
<dbReference type="PANTHER" id="PTHR43464:SF19">
    <property type="entry name" value="UBIQUINONE BIOSYNTHESIS O-METHYLTRANSFERASE, MITOCHONDRIAL"/>
    <property type="match status" value="1"/>
</dbReference>
<protein>
    <submittedName>
        <fullName evidence="5">SAM-dependent methyltransferase</fullName>
    </submittedName>
</protein>